<evidence type="ECO:0000313" key="2">
    <source>
        <dbReference type="EMBL" id="OUM20090.1"/>
    </source>
</evidence>
<sequence>MKKKWIGIIASILTVCMLTMGAFAATTTVTISKGQGSKLSSKLSGHGANFSAANYSSSTEIMQAYGMAGRAIKWSPSIQIGKKASGSWSDSQNTYSFQMQLVGSYGCNGSGTMTVS</sequence>
<name>A0A252F3A8_9FIRM</name>
<comment type="caution">
    <text evidence="2">The sequence shown here is derived from an EMBL/GenBank/DDBJ whole genome shotgun (WGS) entry which is preliminary data.</text>
</comment>
<accession>A0A252F3A8</accession>
<dbReference type="EMBL" id="NHOC01000008">
    <property type="protein sequence ID" value="OUM20090.1"/>
    <property type="molecule type" value="Genomic_DNA"/>
</dbReference>
<organism evidence="2 3">
    <name type="scientific">Butyricicoccus porcorum</name>
    <dbReference type="NCBI Taxonomy" id="1945634"/>
    <lineage>
        <taxon>Bacteria</taxon>
        <taxon>Bacillati</taxon>
        <taxon>Bacillota</taxon>
        <taxon>Clostridia</taxon>
        <taxon>Eubacteriales</taxon>
        <taxon>Butyricicoccaceae</taxon>
        <taxon>Butyricicoccus</taxon>
    </lineage>
</organism>
<keyword evidence="1" id="KW-0732">Signal</keyword>
<dbReference type="RefSeq" id="WP_133058293.1">
    <property type="nucleotide sequence ID" value="NZ_CP178353.1"/>
</dbReference>
<proteinExistence type="predicted"/>
<dbReference type="AlphaFoldDB" id="A0A252F3A8"/>
<feature type="signal peptide" evidence="1">
    <location>
        <begin position="1"/>
        <end position="24"/>
    </location>
</feature>
<evidence type="ECO:0000313" key="3">
    <source>
        <dbReference type="Proteomes" id="UP000194903"/>
    </source>
</evidence>
<reference evidence="2 3" key="1">
    <citation type="submission" date="2017-05" db="EMBL/GenBank/DDBJ databases">
        <title>Butyricicoccus porcorum sp. nov. a butyrate-producing bacterium from the swine intestinal tract.</title>
        <authorList>
            <person name="Trachsel J."/>
            <person name="Humphrey S."/>
            <person name="Allen H.K."/>
        </authorList>
    </citation>
    <scope>NUCLEOTIDE SEQUENCE [LARGE SCALE GENOMIC DNA]</scope>
    <source>
        <strain evidence="2">BB10</strain>
    </source>
</reference>
<evidence type="ECO:0000256" key="1">
    <source>
        <dbReference type="SAM" id="SignalP"/>
    </source>
</evidence>
<keyword evidence="3" id="KW-1185">Reference proteome</keyword>
<gene>
    <name evidence="2" type="ORF">CBW42_10145</name>
</gene>
<protein>
    <submittedName>
        <fullName evidence="2">Uncharacterized protein</fullName>
    </submittedName>
</protein>
<feature type="chain" id="PRO_5012061049" evidence="1">
    <location>
        <begin position="25"/>
        <end position="116"/>
    </location>
</feature>
<dbReference type="Proteomes" id="UP000194903">
    <property type="component" value="Unassembled WGS sequence"/>
</dbReference>